<dbReference type="InterPro" id="IPR017585">
    <property type="entry name" value="SAF_FlgA"/>
</dbReference>
<dbReference type="SMART" id="SM00858">
    <property type="entry name" value="SAF"/>
    <property type="match status" value="1"/>
</dbReference>
<keyword evidence="3 4" id="KW-0574">Periplasm</keyword>
<evidence type="ECO:0000313" key="7">
    <source>
        <dbReference type="Proteomes" id="UP000295611"/>
    </source>
</evidence>
<dbReference type="Pfam" id="PF17656">
    <property type="entry name" value="ChapFlgA_N"/>
    <property type="match status" value="1"/>
</dbReference>
<evidence type="ECO:0000256" key="3">
    <source>
        <dbReference type="ARBA" id="ARBA00022764"/>
    </source>
</evidence>
<protein>
    <recommendedName>
        <fullName evidence="4">Flagella basal body P-ring formation protein FlgA</fullName>
    </recommendedName>
</protein>
<proteinExistence type="inferred from homology"/>
<comment type="subcellular location">
    <subcellularLocation>
        <location evidence="1 4">Periplasm</location>
    </subcellularLocation>
</comment>
<reference evidence="6 7" key="1">
    <citation type="submission" date="2019-03" db="EMBL/GenBank/DDBJ databases">
        <title>Genomic Encyclopedia of Type Strains, Phase III (KMG-III): the genomes of soil and plant-associated and newly described type strains.</title>
        <authorList>
            <person name="Whitman W."/>
        </authorList>
    </citation>
    <scope>NUCLEOTIDE SEQUENCE [LARGE SCALE GENOMIC DNA]</scope>
    <source>
        <strain evidence="6 7">CECT 8976</strain>
    </source>
</reference>
<evidence type="ECO:0000256" key="2">
    <source>
        <dbReference type="ARBA" id="ARBA00022729"/>
    </source>
</evidence>
<dbReference type="PANTHER" id="PTHR36307:SF1">
    <property type="entry name" value="FLAGELLA BASAL BODY P-RING FORMATION PROTEIN FLGA"/>
    <property type="match status" value="1"/>
</dbReference>
<evidence type="ECO:0000256" key="1">
    <source>
        <dbReference type="ARBA" id="ARBA00004418"/>
    </source>
</evidence>
<dbReference type="GO" id="GO:0042597">
    <property type="term" value="C:periplasmic space"/>
    <property type="evidence" value="ECO:0007669"/>
    <property type="project" value="UniProtKB-SubCell"/>
</dbReference>
<keyword evidence="4" id="KW-1005">Bacterial flagellum biogenesis</keyword>
<sequence length="208" mass="22138">MAANQNMALLEQLARSYVKGELSQRPQATFRLGKLDRRLAVPACVDPQIAWSDGAEPSGNTFLDIYCLSPGWRLRLPVSISDAAMGLILTRPVRAGDMLGPDDIRQVPLPDSSMARDILADPAQVVGQSMTSGAAAGIWLRSFMVRPPFVVKMNQRVKVVVSGDGFSVEAEGVAIANGRAGDVVPVRMPNGQLLRGVAGQDGVVSLSN</sequence>
<keyword evidence="7" id="KW-1185">Reference proteome</keyword>
<evidence type="ECO:0000259" key="5">
    <source>
        <dbReference type="SMART" id="SM00858"/>
    </source>
</evidence>
<comment type="similarity">
    <text evidence="4">Belongs to the FlgA family.</text>
</comment>
<dbReference type="Pfam" id="PF13144">
    <property type="entry name" value="ChapFlgA"/>
    <property type="match status" value="1"/>
</dbReference>
<comment type="function">
    <text evidence="4">Involved in the assembly process of the P-ring formation. It may associate with FlgF on the rod constituting a structure essential for the P-ring assembly or may act as a modulator protein for the P-ring assembly.</text>
</comment>
<dbReference type="CDD" id="cd11614">
    <property type="entry name" value="SAF_CpaB_FlgA_like"/>
    <property type="match status" value="1"/>
</dbReference>
<gene>
    <name evidence="6" type="ORF">DFP86_103110</name>
</gene>
<dbReference type="PANTHER" id="PTHR36307">
    <property type="entry name" value="FLAGELLA BASAL BODY P-RING FORMATION PROTEIN FLGA"/>
    <property type="match status" value="1"/>
</dbReference>
<evidence type="ECO:0000256" key="4">
    <source>
        <dbReference type="RuleBase" id="RU362063"/>
    </source>
</evidence>
<dbReference type="InterPro" id="IPR041231">
    <property type="entry name" value="FlgA_N"/>
</dbReference>
<dbReference type="AlphaFoldDB" id="A0A4R7BCV7"/>
<dbReference type="Gene3D" id="2.30.30.760">
    <property type="match status" value="1"/>
</dbReference>
<evidence type="ECO:0000313" key="6">
    <source>
        <dbReference type="EMBL" id="TDR81457.1"/>
    </source>
</evidence>
<dbReference type="GO" id="GO:0044780">
    <property type="term" value="P:bacterial-type flagellum assembly"/>
    <property type="evidence" value="ECO:0007669"/>
    <property type="project" value="InterPro"/>
</dbReference>
<dbReference type="EMBL" id="SNZP01000003">
    <property type="protein sequence ID" value="TDR81457.1"/>
    <property type="molecule type" value="Genomic_DNA"/>
</dbReference>
<keyword evidence="6" id="KW-0282">Flagellum</keyword>
<feature type="domain" description="SAF" evidence="5">
    <location>
        <begin position="84"/>
        <end position="146"/>
    </location>
</feature>
<comment type="caution">
    <text evidence="6">The sequence shown here is derived from an EMBL/GenBank/DDBJ whole genome shotgun (WGS) entry which is preliminary data.</text>
</comment>
<name>A0A4R7BCV7_9NEIS</name>
<dbReference type="NCBIfam" id="TIGR03170">
    <property type="entry name" value="flgA_cterm"/>
    <property type="match status" value="1"/>
</dbReference>
<keyword evidence="2" id="KW-0732">Signal</keyword>
<dbReference type="Proteomes" id="UP000295611">
    <property type="component" value="Unassembled WGS sequence"/>
</dbReference>
<dbReference type="InterPro" id="IPR013974">
    <property type="entry name" value="SAF"/>
</dbReference>
<dbReference type="RefSeq" id="WP_166642149.1">
    <property type="nucleotide sequence ID" value="NZ_SNZP01000003.1"/>
</dbReference>
<accession>A0A4R7BCV7</accession>
<organism evidence="6 7">
    <name type="scientific">Paludibacterium purpuratum</name>
    <dbReference type="NCBI Taxonomy" id="1144873"/>
    <lineage>
        <taxon>Bacteria</taxon>
        <taxon>Pseudomonadati</taxon>
        <taxon>Pseudomonadota</taxon>
        <taxon>Betaproteobacteria</taxon>
        <taxon>Neisseriales</taxon>
        <taxon>Chromobacteriaceae</taxon>
        <taxon>Paludibacterium</taxon>
    </lineage>
</organism>
<keyword evidence="6" id="KW-0966">Cell projection</keyword>
<dbReference type="InterPro" id="IPR039246">
    <property type="entry name" value="Flagellar_FlgA"/>
</dbReference>
<keyword evidence="6" id="KW-0969">Cilium</keyword>